<evidence type="ECO:0000313" key="1">
    <source>
        <dbReference type="Proteomes" id="UP000050795"/>
    </source>
</evidence>
<dbReference type="Proteomes" id="UP000050795">
    <property type="component" value="Unassembled WGS sequence"/>
</dbReference>
<protein>
    <submittedName>
        <fullName evidence="2">Uncharacterized protein</fullName>
    </submittedName>
</protein>
<accession>A0AA85JGI0</accession>
<reference evidence="1" key="1">
    <citation type="submission" date="2022-06" db="EMBL/GenBank/DDBJ databases">
        <authorList>
            <person name="Berger JAMES D."/>
            <person name="Berger JAMES D."/>
        </authorList>
    </citation>
    <scope>NUCLEOTIDE SEQUENCE [LARGE SCALE GENOMIC DNA]</scope>
</reference>
<dbReference type="AlphaFoldDB" id="A0AA85JGI0"/>
<proteinExistence type="predicted"/>
<organism evidence="1 2">
    <name type="scientific">Trichobilharzia regenti</name>
    <name type="common">Nasal bird schistosome</name>
    <dbReference type="NCBI Taxonomy" id="157069"/>
    <lineage>
        <taxon>Eukaryota</taxon>
        <taxon>Metazoa</taxon>
        <taxon>Spiralia</taxon>
        <taxon>Lophotrochozoa</taxon>
        <taxon>Platyhelminthes</taxon>
        <taxon>Trematoda</taxon>
        <taxon>Digenea</taxon>
        <taxon>Strigeidida</taxon>
        <taxon>Schistosomatoidea</taxon>
        <taxon>Schistosomatidae</taxon>
        <taxon>Trichobilharzia</taxon>
    </lineage>
</organism>
<name>A0AA85JGI0_TRIRE</name>
<reference evidence="2" key="2">
    <citation type="submission" date="2023-11" db="UniProtKB">
        <authorList>
            <consortium name="WormBaseParasite"/>
        </authorList>
    </citation>
    <scope>IDENTIFICATION</scope>
</reference>
<evidence type="ECO:0000313" key="2">
    <source>
        <dbReference type="WBParaSite" id="TREG1_15550.1"/>
    </source>
</evidence>
<sequence>MSKSYESHNEDSSWLSNSRINISCDQNSDNVKRALNYCKSSMRSCHSNCSTCNCGSLRRRNSYRYTVNPVCITSKFQEQEDAYRGYLDLFRKDCLCEVTQTTKLAPIPSYCPMQQTMCSLNRCQPVCCSNLSTSHSGCSGNQQDPVCRNCAHALVCQNTLKPGMVVTPSTLCYNACPCLHMSNDMCPAHISQD</sequence>
<keyword evidence="1" id="KW-1185">Reference proteome</keyword>
<dbReference type="WBParaSite" id="TREG1_15550.1">
    <property type="protein sequence ID" value="TREG1_15550.1"/>
    <property type="gene ID" value="TREG1_15550"/>
</dbReference>